<keyword evidence="1" id="KW-1133">Transmembrane helix</keyword>
<feature type="transmembrane region" description="Helical" evidence="1">
    <location>
        <begin position="126"/>
        <end position="145"/>
    </location>
</feature>
<name>A0A7E4VCY2_PANRE</name>
<dbReference type="Gene3D" id="2.10.25.10">
    <property type="entry name" value="Laminin"/>
    <property type="match status" value="1"/>
</dbReference>
<evidence type="ECO:0000313" key="3">
    <source>
        <dbReference type="Proteomes" id="UP000492821"/>
    </source>
</evidence>
<reference evidence="3" key="1">
    <citation type="journal article" date="2013" name="Genetics">
        <title>The draft genome and transcriptome of Panagrellus redivivus are shaped by the harsh demands of a free-living lifestyle.</title>
        <authorList>
            <person name="Srinivasan J."/>
            <person name="Dillman A.R."/>
            <person name="Macchietto M.G."/>
            <person name="Heikkinen L."/>
            <person name="Lakso M."/>
            <person name="Fracchia K.M."/>
            <person name="Antoshechkin I."/>
            <person name="Mortazavi A."/>
            <person name="Wong G."/>
            <person name="Sternberg P.W."/>
        </authorList>
    </citation>
    <scope>NUCLEOTIDE SEQUENCE [LARGE SCALE GENOMIC DNA]</scope>
    <source>
        <strain evidence="3">MT8872</strain>
    </source>
</reference>
<keyword evidence="3" id="KW-1185">Reference proteome</keyword>
<protein>
    <submittedName>
        <fullName evidence="4">EGF-like domain-containing protein</fullName>
    </submittedName>
</protein>
<proteinExistence type="predicted"/>
<reference evidence="4" key="2">
    <citation type="submission" date="2020-10" db="UniProtKB">
        <authorList>
            <consortium name="WormBaseParasite"/>
        </authorList>
    </citation>
    <scope>IDENTIFICATION</scope>
</reference>
<dbReference type="Proteomes" id="UP000492821">
    <property type="component" value="Unassembled WGS sequence"/>
</dbReference>
<evidence type="ECO:0000313" key="4">
    <source>
        <dbReference type="WBParaSite" id="Pan_g18785.t1"/>
    </source>
</evidence>
<accession>A0A7E4VCY2</accession>
<feature type="signal peptide" evidence="2">
    <location>
        <begin position="1"/>
        <end position="17"/>
    </location>
</feature>
<dbReference type="AlphaFoldDB" id="A0A7E4VCY2"/>
<feature type="chain" id="PRO_5028987974" evidence="2">
    <location>
        <begin position="18"/>
        <end position="150"/>
    </location>
</feature>
<dbReference type="WBParaSite" id="Pan_g18785.t1">
    <property type="protein sequence ID" value="Pan_g18785.t1"/>
    <property type="gene ID" value="Pan_g18785"/>
</dbReference>
<keyword evidence="1" id="KW-0812">Transmembrane</keyword>
<evidence type="ECO:0000256" key="2">
    <source>
        <dbReference type="SAM" id="SignalP"/>
    </source>
</evidence>
<organism evidence="3 4">
    <name type="scientific">Panagrellus redivivus</name>
    <name type="common">Microworm</name>
    <dbReference type="NCBI Taxonomy" id="6233"/>
    <lineage>
        <taxon>Eukaryota</taxon>
        <taxon>Metazoa</taxon>
        <taxon>Ecdysozoa</taxon>
        <taxon>Nematoda</taxon>
        <taxon>Chromadorea</taxon>
        <taxon>Rhabditida</taxon>
        <taxon>Tylenchina</taxon>
        <taxon>Panagrolaimomorpha</taxon>
        <taxon>Panagrolaimoidea</taxon>
        <taxon>Panagrolaimidae</taxon>
        <taxon>Panagrellus</taxon>
    </lineage>
</organism>
<evidence type="ECO:0000256" key="1">
    <source>
        <dbReference type="SAM" id="Phobius"/>
    </source>
</evidence>
<keyword evidence="2" id="KW-0732">Signal</keyword>
<keyword evidence="1" id="KW-0472">Membrane</keyword>
<sequence length="150" mass="16681">MRYVIFAFACLIEATFAIDNVSAVVTLSPLNTNVSISTSVNPCPPNFYGPKCEIPYCQPGNGYLVQLAVDKYFCNCTNTMYIEGKRCETITCRFGTVFNKTHCKCPEGMIGRFCQDTEYDIFDGPMIIVLIIVGLSLGGCMLWFVSRFTA</sequence>